<name>A0ABW5MXG5_9FLAO</name>
<evidence type="ECO:0000313" key="4">
    <source>
        <dbReference type="Proteomes" id="UP001597526"/>
    </source>
</evidence>
<evidence type="ECO:0000313" key="3">
    <source>
        <dbReference type="EMBL" id="MFD2588022.1"/>
    </source>
</evidence>
<keyword evidence="4" id="KW-1185">Reference proteome</keyword>
<dbReference type="RefSeq" id="WP_377767561.1">
    <property type="nucleotide sequence ID" value="NZ_JBHULB010000017.1"/>
</dbReference>
<dbReference type="CDD" id="cd03809">
    <property type="entry name" value="GT4_MtfB-like"/>
    <property type="match status" value="1"/>
</dbReference>
<feature type="domain" description="Glycosyl transferase family 1" evidence="2">
    <location>
        <begin position="186"/>
        <end position="344"/>
    </location>
</feature>
<dbReference type="Gene3D" id="3.40.50.2000">
    <property type="entry name" value="Glycogen Phosphorylase B"/>
    <property type="match status" value="2"/>
</dbReference>
<dbReference type="EMBL" id="JBHULB010000017">
    <property type="protein sequence ID" value="MFD2588022.1"/>
    <property type="molecule type" value="Genomic_DNA"/>
</dbReference>
<dbReference type="Proteomes" id="UP001597526">
    <property type="component" value="Unassembled WGS sequence"/>
</dbReference>
<dbReference type="SUPFAM" id="SSF53756">
    <property type="entry name" value="UDP-Glycosyltransferase/glycogen phosphorylase"/>
    <property type="match status" value="1"/>
</dbReference>
<comment type="caution">
    <text evidence="3">The sequence shown here is derived from an EMBL/GenBank/DDBJ whole genome shotgun (WGS) entry which is preliminary data.</text>
</comment>
<dbReference type="PANTHER" id="PTHR46401">
    <property type="entry name" value="GLYCOSYLTRANSFERASE WBBK-RELATED"/>
    <property type="match status" value="1"/>
</dbReference>
<keyword evidence="1" id="KW-0808">Transferase</keyword>
<gene>
    <name evidence="3" type="ORF">ACFSQJ_13840</name>
</gene>
<reference evidence="4" key="1">
    <citation type="journal article" date="2019" name="Int. J. Syst. Evol. Microbiol.">
        <title>The Global Catalogue of Microorganisms (GCM) 10K type strain sequencing project: providing services to taxonomists for standard genome sequencing and annotation.</title>
        <authorList>
            <consortium name="The Broad Institute Genomics Platform"/>
            <consortium name="The Broad Institute Genome Sequencing Center for Infectious Disease"/>
            <person name="Wu L."/>
            <person name="Ma J."/>
        </authorList>
    </citation>
    <scope>NUCLEOTIDE SEQUENCE [LARGE SCALE GENOMIC DNA]</scope>
    <source>
        <strain evidence="4">KCTC 52368</strain>
    </source>
</reference>
<evidence type="ECO:0000256" key="1">
    <source>
        <dbReference type="ARBA" id="ARBA00022679"/>
    </source>
</evidence>
<dbReference type="InterPro" id="IPR001296">
    <property type="entry name" value="Glyco_trans_1"/>
</dbReference>
<proteinExistence type="predicted"/>
<dbReference type="Pfam" id="PF00534">
    <property type="entry name" value="Glycos_transf_1"/>
    <property type="match status" value="1"/>
</dbReference>
<organism evidence="3 4">
    <name type="scientific">Croceitalea marina</name>
    <dbReference type="NCBI Taxonomy" id="1775166"/>
    <lineage>
        <taxon>Bacteria</taxon>
        <taxon>Pseudomonadati</taxon>
        <taxon>Bacteroidota</taxon>
        <taxon>Flavobacteriia</taxon>
        <taxon>Flavobacteriales</taxon>
        <taxon>Flavobacteriaceae</taxon>
        <taxon>Croceitalea</taxon>
    </lineage>
</organism>
<evidence type="ECO:0000259" key="2">
    <source>
        <dbReference type="Pfam" id="PF00534"/>
    </source>
</evidence>
<protein>
    <submittedName>
        <fullName evidence="3">Glycosyltransferase family 4 protein</fullName>
    </submittedName>
</protein>
<accession>A0ABW5MXG5</accession>
<sequence length="375" mass="43161">MKKQIRKEDLVVDARMINSSGIGTYLKNILPIISENFNLTLLGDLKELASFEWTKGLKIIEFNLKIYSLKEQLLYPFIIPKTDLFWCPHFNAPFLPTRARKMLTTIYDVNHLANKESSSFAKWIYAKLLYALAVRKSEKIITISKFSKAELLKYTNAKTKKIKIVYCGVDFAKFANVYQNLEYEVPEKYILYVGNIKPHKNLLTLLRAYKILPENIKQTYKLVILGKKEGFITPDLEIFKFIEEHSLMKYIFFTGYVEDYEVPLIYQKASLFVFPSLYEGFGLPVLEAMASGVPVLTSNATSLSEVGGEAAMYFDPTNFNELSVKIQEFVLNQELGKMYVRKGKLQAKRFSWETAGKRHIEIIDDLINESTYGAA</sequence>
<dbReference type="PANTHER" id="PTHR46401:SF2">
    <property type="entry name" value="GLYCOSYLTRANSFERASE WBBK-RELATED"/>
    <property type="match status" value="1"/>
</dbReference>